<keyword evidence="1" id="KW-0378">Hydrolase</keyword>
<evidence type="ECO:0000313" key="1">
    <source>
        <dbReference type="EMBL" id="GFQ88334.1"/>
    </source>
</evidence>
<dbReference type="GO" id="GO:0004386">
    <property type="term" value="F:helicase activity"/>
    <property type="evidence" value="ECO:0007669"/>
    <property type="project" value="UniProtKB-KW"/>
</dbReference>
<keyword evidence="1" id="KW-0067">ATP-binding</keyword>
<proteinExistence type="predicted"/>
<dbReference type="EMBL" id="BMAO01033283">
    <property type="protein sequence ID" value="GFQ88334.1"/>
    <property type="molecule type" value="Genomic_DNA"/>
</dbReference>
<gene>
    <name evidence="1" type="primary">pif1_17</name>
    <name evidence="1" type="ORF">TNCT_315841</name>
</gene>
<dbReference type="OrthoDB" id="6596361at2759"/>
<accession>A0A8X6FVM3</accession>
<keyword evidence="1" id="KW-0547">Nucleotide-binding</keyword>
<dbReference type="Proteomes" id="UP000887116">
    <property type="component" value="Unassembled WGS sequence"/>
</dbReference>
<dbReference type="AlphaFoldDB" id="A0A8X6FVM3"/>
<comment type="caution">
    <text evidence="1">The sequence shown here is derived from an EMBL/GenBank/DDBJ whole genome shotgun (WGS) entry which is preliminary data.</text>
</comment>
<organism evidence="1 2">
    <name type="scientific">Trichonephila clavata</name>
    <name type="common">Joro spider</name>
    <name type="synonym">Nephila clavata</name>
    <dbReference type="NCBI Taxonomy" id="2740835"/>
    <lineage>
        <taxon>Eukaryota</taxon>
        <taxon>Metazoa</taxon>
        <taxon>Ecdysozoa</taxon>
        <taxon>Arthropoda</taxon>
        <taxon>Chelicerata</taxon>
        <taxon>Arachnida</taxon>
        <taxon>Araneae</taxon>
        <taxon>Araneomorphae</taxon>
        <taxon>Entelegynae</taxon>
        <taxon>Araneoidea</taxon>
        <taxon>Nephilidae</taxon>
        <taxon>Trichonephila</taxon>
    </lineage>
</organism>
<name>A0A8X6FVM3_TRICU</name>
<sequence>MAVFGVTSSDNNARNEVNQYEMGKYTSSNKSVWRMLTFPIHERYPTVIHLSVHLEKRVCFTEGNAAERTRFAPETTLTAFFRLCNEDEFARTLFYHQVPRYYTWDCKNKKWRRRKVGKSLSDHPGIKSTEAIG</sequence>
<evidence type="ECO:0000313" key="2">
    <source>
        <dbReference type="Proteomes" id="UP000887116"/>
    </source>
</evidence>
<keyword evidence="2" id="KW-1185">Reference proteome</keyword>
<protein>
    <submittedName>
        <fullName evidence="1">ATP-dependent DNA helicase</fullName>
    </submittedName>
</protein>
<keyword evidence="1" id="KW-0347">Helicase</keyword>
<reference evidence="1" key="1">
    <citation type="submission" date="2020-07" db="EMBL/GenBank/DDBJ databases">
        <title>Multicomponent nature underlies the extraordinary mechanical properties of spider dragline silk.</title>
        <authorList>
            <person name="Kono N."/>
            <person name="Nakamura H."/>
            <person name="Mori M."/>
            <person name="Yoshida Y."/>
            <person name="Ohtoshi R."/>
            <person name="Malay A.D."/>
            <person name="Moran D.A.P."/>
            <person name="Tomita M."/>
            <person name="Numata K."/>
            <person name="Arakawa K."/>
        </authorList>
    </citation>
    <scope>NUCLEOTIDE SEQUENCE</scope>
</reference>